<reference evidence="3" key="1">
    <citation type="journal article" date="2019" name="Int. J. Syst. Evol. Microbiol.">
        <title>The Global Catalogue of Microorganisms (GCM) 10K type strain sequencing project: providing services to taxonomists for standard genome sequencing and annotation.</title>
        <authorList>
            <consortium name="The Broad Institute Genomics Platform"/>
            <consortium name="The Broad Institute Genome Sequencing Center for Infectious Disease"/>
            <person name="Wu L."/>
            <person name="Ma J."/>
        </authorList>
    </citation>
    <scope>NUCLEOTIDE SEQUENCE [LARGE SCALE GENOMIC DNA]</scope>
    <source>
        <strain evidence="3">CCM 7526</strain>
    </source>
</reference>
<dbReference type="SMART" id="SM00065">
    <property type="entry name" value="GAF"/>
    <property type="match status" value="1"/>
</dbReference>
<evidence type="ECO:0000313" key="2">
    <source>
        <dbReference type="EMBL" id="MFD1374382.1"/>
    </source>
</evidence>
<keyword evidence="3" id="KW-1185">Reference proteome</keyword>
<protein>
    <submittedName>
        <fullName evidence="2">GAF domain-containing protein</fullName>
    </submittedName>
</protein>
<dbReference type="SUPFAM" id="SSF55781">
    <property type="entry name" value="GAF domain-like"/>
    <property type="match status" value="1"/>
</dbReference>
<dbReference type="InterPro" id="IPR003018">
    <property type="entry name" value="GAF"/>
</dbReference>
<dbReference type="Gene3D" id="3.30.450.40">
    <property type="match status" value="1"/>
</dbReference>
<evidence type="ECO:0000259" key="1">
    <source>
        <dbReference type="SMART" id="SM00065"/>
    </source>
</evidence>
<dbReference type="RefSeq" id="WP_317795764.1">
    <property type="nucleotide sequence ID" value="NZ_AP028461.1"/>
</dbReference>
<dbReference type="InterPro" id="IPR029016">
    <property type="entry name" value="GAF-like_dom_sf"/>
</dbReference>
<proteinExistence type="predicted"/>
<gene>
    <name evidence="2" type="ORF">ACFQ5G_54410</name>
</gene>
<dbReference type="EMBL" id="JBHTMK010000082">
    <property type="protein sequence ID" value="MFD1374382.1"/>
    <property type="molecule type" value="Genomic_DNA"/>
</dbReference>
<sequence>MVVSSYAPKTDVLTHPDRVEAVGRLLPCGEGTPAALQQFIDHVAELLHAPCAGVSLILTDAGMLVATHGVSGWLAEAGGLPAEWAPCATVVRNDAPLLITDTHDDPAHVTNPLVMITGVRSYAGVPLHSNGQPVGSLCVLSGEPHAFTTADLDVLTGLASRAVELLRAGIYG</sequence>
<organism evidence="2 3">
    <name type="scientific">Actinoplanes sichuanensis</name>
    <dbReference type="NCBI Taxonomy" id="512349"/>
    <lineage>
        <taxon>Bacteria</taxon>
        <taxon>Bacillati</taxon>
        <taxon>Actinomycetota</taxon>
        <taxon>Actinomycetes</taxon>
        <taxon>Micromonosporales</taxon>
        <taxon>Micromonosporaceae</taxon>
        <taxon>Actinoplanes</taxon>
    </lineage>
</organism>
<dbReference type="PANTHER" id="PTHR43102:SF2">
    <property type="entry name" value="GAF DOMAIN-CONTAINING PROTEIN"/>
    <property type="match status" value="1"/>
</dbReference>
<feature type="domain" description="GAF" evidence="1">
    <location>
        <begin position="31"/>
        <end position="167"/>
    </location>
</feature>
<name>A0ABW4AYB2_9ACTN</name>
<dbReference type="Proteomes" id="UP001597183">
    <property type="component" value="Unassembled WGS sequence"/>
</dbReference>
<dbReference type="PANTHER" id="PTHR43102">
    <property type="entry name" value="SLR1143 PROTEIN"/>
    <property type="match status" value="1"/>
</dbReference>
<dbReference type="Pfam" id="PF01590">
    <property type="entry name" value="GAF"/>
    <property type="match status" value="1"/>
</dbReference>
<evidence type="ECO:0000313" key="3">
    <source>
        <dbReference type="Proteomes" id="UP001597183"/>
    </source>
</evidence>
<comment type="caution">
    <text evidence="2">The sequence shown here is derived from an EMBL/GenBank/DDBJ whole genome shotgun (WGS) entry which is preliminary data.</text>
</comment>
<accession>A0ABW4AYB2</accession>